<comment type="subcellular location">
    <subcellularLocation>
        <location evidence="1">Membrane</location>
    </subcellularLocation>
</comment>
<feature type="domain" description="G-protein coupled receptors family 1 profile" evidence="6">
    <location>
        <begin position="35"/>
        <end position="348"/>
    </location>
</feature>
<evidence type="ECO:0000313" key="11">
    <source>
        <dbReference type="WBParaSite" id="HDID_0000810401-mRNA-1"/>
    </source>
</evidence>
<accession>A0A0R3SS67</accession>
<feature type="transmembrane region" description="Helical" evidence="5">
    <location>
        <begin position="97"/>
        <end position="118"/>
    </location>
</feature>
<feature type="transmembrane region" description="Helical" evidence="5">
    <location>
        <begin position="193"/>
        <end position="215"/>
    </location>
</feature>
<evidence type="ECO:0000313" key="7">
    <source>
        <dbReference type="EMBL" id="VDL60420.1"/>
    </source>
</evidence>
<dbReference type="EMBL" id="UYSG01011028">
    <property type="protein sequence ID" value="VDL60420.1"/>
    <property type="molecule type" value="Genomic_DNA"/>
</dbReference>
<dbReference type="GO" id="GO:0004930">
    <property type="term" value="F:G protein-coupled receptor activity"/>
    <property type="evidence" value="ECO:0007669"/>
    <property type="project" value="InterPro"/>
</dbReference>
<dbReference type="AlphaFoldDB" id="A0A0R3SS67"/>
<dbReference type="OrthoDB" id="10011262at2759"/>
<dbReference type="PROSITE" id="PS50262">
    <property type="entry name" value="G_PROTEIN_RECEP_F1_2"/>
    <property type="match status" value="1"/>
</dbReference>
<dbReference type="CDD" id="cd14978">
    <property type="entry name" value="7tmA_FMRFamide_R-like"/>
    <property type="match status" value="1"/>
</dbReference>
<evidence type="ECO:0000256" key="3">
    <source>
        <dbReference type="ARBA" id="ARBA00022989"/>
    </source>
</evidence>
<dbReference type="InterPro" id="IPR017452">
    <property type="entry name" value="GPCR_Rhodpsn_7TM"/>
</dbReference>
<dbReference type="InterPro" id="IPR052954">
    <property type="entry name" value="GPCR-Ligand_Int"/>
</dbReference>
<reference evidence="7 9" key="2">
    <citation type="submission" date="2018-11" db="EMBL/GenBank/DDBJ databases">
        <authorList>
            <consortium name="Pathogen Informatics"/>
        </authorList>
    </citation>
    <scope>NUCLEOTIDE SEQUENCE [LARGE SCALE GENOMIC DNA]</scope>
</reference>
<evidence type="ECO:0000259" key="6">
    <source>
        <dbReference type="PROSITE" id="PS50262"/>
    </source>
</evidence>
<feature type="transmembrane region" description="Helical" evidence="5">
    <location>
        <begin position="292"/>
        <end position="317"/>
    </location>
</feature>
<dbReference type="GO" id="GO:0016020">
    <property type="term" value="C:membrane"/>
    <property type="evidence" value="ECO:0007669"/>
    <property type="project" value="UniProtKB-SubCell"/>
</dbReference>
<evidence type="ECO:0000313" key="9">
    <source>
        <dbReference type="Proteomes" id="UP000274504"/>
    </source>
</evidence>
<dbReference type="InterPro" id="IPR000276">
    <property type="entry name" value="GPCR_Rhodpsn"/>
</dbReference>
<dbReference type="PRINTS" id="PR00237">
    <property type="entry name" value="GPCRRHODOPSN"/>
</dbReference>
<dbReference type="EMBL" id="CABIJS010000233">
    <property type="protein sequence ID" value="VUZ47278.1"/>
    <property type="molecule type" value="Genomic_DNA"/>
</dbReference>
<feature type="transmembrane region" description="Helical" evidence="5">
    <location>
        <begin position="138"/>
        <end position="159"/>
    </location>
</feature>
<dbReference type="SUPFAM" id="SSF81321">
    <property type="entry name" value="Family A G protein-coupled receptor-like"/>
    <property type="match status" value="1"/>
</dbReference>
<dbReference type="STRING" id="6216.A0A0R3SS67"/>
<organism evidence="11">
    <name type="scientific">Hymenolepis diminuta</name>
    <name type="common">Rat tapeworm</name>
    <dbReference type="NCBI Taxonomy" id="6216"/>
    <lineage>
        <taxon>Eukaryota</taxon>
        <taxon>Metazoa</taxon>
        <taxon>Spiralia</taxon>
        <taxon>Lophotrochozoa</taxon>
        <taxon>Platyhelminthes</taxon>
        <taxon>Cestoda</taxon>
        <taxon>Eucestoda</taxon>
        <taxon>Cyclophyllidea</taxon>
        <taxon>Hymenolepididae</taxon>
        <taxon>Hymenolepis</taxon>
    </lineage>
</organism>
<reference evidence="8 10" key="3">
    <citation type="submission" date="2019-07" db="EMBL/GenBank/DDBJ databases">
        <authorList>
            <person name="Jastrzebski P J."/>
            <person name="Paukszto L."/>
            <person name="Jastrzebski P J."/>
        </authorList>
    </citation>
    <scope>NUCLEOTIDE SEQUENCE [LARGE SCALE GENOMIC DNA]</scope>
    <source>
        <strain evidence="8 10">WMS-il1</strain>
    </source>
</reference>
<feature type="transmembrane region" description="Helical" evidence="5">
    <location>
        <begin position="55"/>
        <end position="77"/>
    </location>
</feature>
<dbReference type="Proteomes" id="UP000274504">
    <property type="component" value="Unassembled WGS sequence"/>
</dbReference>
<reference evidence="11" key="1">
    <citation type="submission" date="2017-02" db="UniProtKB">
        <authorList>
            <consortium name="WormBaseParasite"/>
        </authorList>
    </citation>
    <scope>IDENTIFICATION</scope>
</reference>
<dbReference type="Pfam" id="PF00001">
    <property type="entry name" value="7tm_1"/>
    <property type="match status" value="1"/>
</dbReference>
<sequence>MAETNSSIAHREIIYSHWLIFGPLSCPVAFLGFVGNLFTLQTLSQPQLSCINSSVFLKFLSVADAAIIFFYFISFSIPVLASKEVNDWMDNSAYYKVIYPLALISQTCGVYTVVLFSIVRYITICHPFGLHSFRTRRVAKIMVSCIFAFAVICNLPRVFEHVPIKLRVFNSTCNCVTIEKTCLGEQNLYVKLYVSYGYTFGIFVIPVGIVSVLNARLGVLLHRVRHEFAEKKDDKPEGSNTLFNMRRDHKLNILLDSRSENSEIPFRGQSGFIGDKSSVRMTHARARVTGRLFCLVSVFIVFQSLPMIDNLIIAFMSELKETIPNYDDFYAICQFSVLVNSSINTVLYCFLGQRFRAAFRKMIHRWQDGCYTCLNLVSCQPCSLTK</sequence>
<keyword evidence="2 5" id="KW-0812">Transmembrane</keyword>
<evidence type="ECO:0000256" key="1">
    <source>
        <dbReference type="ARBA" id="ARBA00004370"/>
    </source>
</evidence>
<evidence type="ECO:0000313" key="8">
    <source>
        <dbReference type="EMBL" id="VUZ47278.1"/>
    </source>
</evidence>
<keyword evidence="4 5" id="KW-0472">Membrane</keyword>
<evidence type="ECO:0000313" key="10">
    <source>
        <dbReference type="Proteomes" id="UP000321570"/>
    </source>
</evidence>
<dbReference type="Gene3D" id="1.20.1070.10">
    <property type="entry name" value="Rhodopsin 7-helix transmembrane proteins"/>
    <property type="match status" value="1"/>
</dbReference>
<gene>
    <name evidence="7" type="ORF">HDID_LOCUS8102</name>
    <name evidence="8" type="ORF">WMSIL1_LOCUS6927</name>
</gene>
<protein>
    <submittedName>
        <fullName evidence="11">G_PROTEIN_RECEP_F1_2 domain-containing protein</fullName>
    </submittedName>
</protein>
<dbReference type="PANTHER" id="PTHR46641">
    <property type="entry name" value="FMRFAMIDE RECEPTOR-RELATED"/>
    <property type="match status" value="1"/>
</dbReference>
<name>A0A0R3SS67_HYMDI</name>
<evidence type="ECO:0000256" key="4">
    <source>
        <dbReference type="ARBA" id="ARBA00023136"/>
    </source>
</evidence>
<dbReference type="WBParaSite" id="HDID_0000810401-mRNA-1">
    <property type="protein sequence ID" value="HDID_0000810401-mRNA-1"/>
    <property type="gene ID" value="HDID_0000810401"/>
</dbReference>
<dbReference type="Proteomes" id="UP000321570">
    <property type="component" value="Unassembled WGS sequence"/>
</dbReference>
<keyword evidence="3 5" id="KW-1133">Transmembrane helix</keyword>
<evidence type="ECO:0000256" key="2">
    <source>
        <dbReference type="ARBA" id="ARBA00022692"/>
    </source>
</evidence>
<dbReference type="PANTHER" id="PTHR46641:SF2">
    <property type="entry name" value="FMRFAMIDE RECEPTOR"/>
    <property type="match status" value="1"/>
</dbReference>
<keyword evidence="10" id="KW-1185">Reference proteome</keyword>
<proteinExistence type="predicted"/>
<evidence type="ECO:0000256" key="5">
    <source>
        <dbReference type="SAM" id="Phobius"/>
    </source>
</evidence>
<feature type="transmembrane region" description="Helical" evidence="5">
    <location>
        <begin position="329"/>
        <end position="351"/>
    </location>
</feature>
<feature type="transmembrane region" description="Helical" evidence="5">
    <location>
        <begin position="20"/>
        <end position="43"/>
    </location>
</feature>